<dbReference type="NCBIfam" id="TIGR02218">
    <property type="entry name" value="phg_TIGR02218"/>
    <property type="match status" value="1"/>
</dbReference>
<accession>A0A7W9BK92</accession>
<keyword evidence="3" id="KW-1185">Reference proteome</keyword>
<dbReference type="Proteomes" id="UP000535415">
    <property type="component" value="Unassembled WGS sequence"/>
</dbReference>
<gene>
    <name evidence="2" type="ORF">FHS72_001683</name>
</gene>
<evidence type="ECO:0000259" key="1">
    <source>
        <dbReference type="Pfam" id="PF09356"/>
    </source>
</evidence>
<sequence length="294" mass="32010">MSRQLLLEHLATGLTHVCQCWAIKRRDGVVLGFTDHDRTLRFDGVDFVADSGMTARALSSTTGLSVDNTEAVGVLTAATITETDIAAGRYDQAEVTVWQVRWDDVTARQVNFRGTMGEITRNGGQFQVDLRGLAEALNQPQGRSYLKTCSAVLGDSRCAINTQTEAAYVAEVDVDRATDGQSFDLATLVPFHAEWFKNGFLQVMTGAAKGLSATIKEDRLVGTRREVLLWQPLGIAISVGDQLRLVAGCDKRAETCREKFSNLANFQGFPHIPGDDWLMAVPRSGDVNNGGSLL</sequence>
<dbReference type="EMBL" id="JACIJM010000004">
    <property type="protein sequence ID" value="MBB5722059.1"/>
    <property type="molecule type" value="Genomic_DNA"/>
</dbReference>
<dbReference type="Pfam" id="PF09356">
    <property type="entry name" value="Phage_BR0599"/>
    <property type="match status" value="1"/>
</dbReference>
<name>A0A7W9BK92_9RHOB</name>
<dbReference type="RefSeq" id="WP_183527967.1">
    <property type="nucleotide sequence ID" value="NZ_JACIJM010000004.1"/>
</dbReference>
<organism evidence="2 3">
    <name type="scientific">Yoonia ponticola</name>
    <dbReference type="NCBI Taxonomy" id="1524255"/>
    <lineage>
        <taxon>Bacteria</taxon>
        <taxon>Pseudomonadati</taxon>
        <taxon>Pseudomonadota</taxon>
        <taxon>Alphaproteobacteria</taxon>
        <taxon>Rhodobacterales</taxon>
        <taxon>Paracoccaceae</taxon>
        <taxon>Yoonia</taxon>
    </lineage>
</organism>
<dbReference type="Pfam" id="PF09931">
    <property type="entry name" value="Phage_phiJL001_Gp84_N"/>
    <property type="match status" value="1"/>
</dbReference>
<protein>
    <submittedName>
        <fullName evidence="2">Putative phage protein (TIGR02218 family)</fullName>
    </submittedName>
</protein>
<dbReference type="AlphaFoldDB" id="A0A7W9BK92"/>
<dbReference type="InterPro" id="IPR018964">
    <property type="entry name" value="Phage_phiJL001_Gp84_C"/>
</dbReference>
<comment type="caution">
    <text evidence="2">The sequence shown here is derived from an EMBL/GenBank/DDBJ whole genome shotgun (WGS) entry which is preliminary data.</text>
</comment>
<evidence type="ECO:0000313" key="2">
    <source>
        <dbReference type="EMBL" id="MBB5722059.1"/>
    </source>
</evidence>
<proteinExistence type="predicted"/>
<dbReference type="InterPro" id="IPR011928">
    <property type="entry name" value="Phage_phiJL001_Gp84"/>
</dbReference>
<feature type="domain" description="Bacteriophage phiJL001 Gp84 C-terminal" evidence="1">
    <location>
        <begin position="195"/>
        <end position="276"/>
    </location>
</feature>
<evidence type="ECO:0000313" key="3">
    <source>
        <dbReference type="Proteomes" id="UP000535415"/>
    </source>
</evidence>
<reference evidence="2 3" key="1">
    <citation type="submission" date="2020-08" db="EMBL/GenBank/DDBJ databases">
        <title>Genomic Encyclopedia of Type Strains, Phase IV (KMG-IV): sequencing the most valuable type-strain genomes for metagenomic binning, comparative biology and taxonomic classification.</title>
        <authorList>
            <person name="Goeker M."/>
        </authorList>
    </citation>
    <scope>NUCLEOTIDE SEQUENCE [LARGE SCALE GENOMIC DNA]</scope>
    <source>
        <strain evidence="2 3">DSM 101064</strain>
    </source>
</reference>